<evidence type="ECO:0000256" key="2">
    <source>
        <dbReference type="ARBA" id="ARBA00022490"/>
    </source>
</evidence>
<dbReference type="EMBL" id="BAABLX010000029">
    <property type="protein sequence ID" value="GAA4952024.1"/>
    <property type="molecule type" value="Genomic_DNA"/>
</dbReference>
<evidence type="ECO:0000256" key="4">
    <source>
        <dbReference type="ARBA" id="ARBA00022832"/>
    </source>
</evidence>
<sequence length="409" mass="44024">MNEAWIIDAARTPRAIGKVGKGALADIHPQHVLSTVLKFLAERNDLNTADIDDVIVGCSAQIGTQSSDIARMAALDAGFSINASGITVDRFCGSGISATNIGAASIMAGMEDLVVTGGVEMMSMCVPKVMAQPTDVWNLRLREQYPMTNVGIMADLIANEEGFSREALDRFGAESQRRAHVAITQGRFDRSLVPVYRQDGSLALDQEEYPRPSTTYETLAQMEPTFGMVMDLPFFDSGVTFRQLIEQHWPGVKIDHRHHAGTSSGVVDGAGALILASPQYAKANNLKPRARIRAMANMGHKPEYILNAPVDAARKVLSKAGMSTRDIDLFEINEAFAVVALKYMRDLNLDPSRVNINGGAIAMGHPVGATGAMLIGTALDELERQDKSLALITMCAAGGMAPAIIIERL</sequence>
<dbReference type="AlphaFoldDB" id="A0AAV3U6Y7"/>
<comment type="similarity">
    <text evidence="1 9">Belongs to the thiolase-like superfamily. Thiolase family.</text>
</comment>
<dbReference type="InterPro" id="IPR020613">
    <property type="entry name" value="Thiolase_CS"/>
</dbReference>
<evidence type="ECO:0000313" key="12">
    <source>
        <dbReference type="EMBL" id="GAA4952024.1"/>
    </source>
</evidence>
<keyword evidence="2" id="KW-0963">Cytoplasm</keyword>
<feature type="active site" description="Proton acceptor" evidence="8">
    <location>
        <position position="365"/>
    </location>
</feature>
<dbReference type="Pfam" id="PF00108">
    <property type="entry name" value="Thiolase_N"/>
    <property type="match status" value="1"/>
</dbReference>
<dbReference type="GO" id="GO:0003988">
    <property type="term" value="F:acetyl-CoA C-acyltransferase activity"/>
    <property type="evidence" value="ECO:0007669"/>
    <property type="project" value="UniProtKB-ARBA"/>
</dbReference>
<dbReference type="GO" id="GO:0006631">
    <property type="term" value="P:fatty acid metabolic process"/>
    <property type="evidence" value="ECO:0007669"/>
    <property type="project" value="UniProtKB-KW"/>
</dbReference>
<dbReference type="InterPro" id="IPR020617">
    <property type="entry name" value="Thiolase_C"/>
</dbReference>
<dbReference type="NCBIfam" id="NF004682">
    <property type="entry name" value="PRK06025.1"/>
    <property type="match status" value="1"/>
</dbReference>
<dbReference type="PROSITE" id="PS00099">
    <property type="entry name" value="THIOLASE_3"/>
    <property type="match status" value="1"/>
</dbReference>
<keyword evidence="6" id="KW-0443">Lipid metabolism</keyword>
<evidence type="ECO:0000256" key="8">
    <source>
        <dbReference type="PIRSR" id="PIRSR000429-1"/>
    </source>
</evidence>
<protein>
    <submittedName>
        <fullName evidence="12">Acetyl-CoA C-acetyltransferase</fullName>
    </submittedName>
</protein>
<evidence type="ECO:0000256" key="1">
    <source>
        <dbReference type="ARBA" id="ARBA00010982"/>
    </source>
</evidence>
<evidence type="ECO:0000256" key="6">
    <source>
        <dbReference type="ARBA" id="ARBA00023098"/>
    </source>
</evidence>
<evidence type="ECO:0000256" key="5">
    <source>
        <dbReference type="ARBA" id="ARBA00022963"/>
    </source>
</evidence>
<evidence type="ECO:0000259" key="10">
    <source>
        <dbReference type="Pfam" id="PF00108"/>
    </source>
</evidence>
<dbReference type="GO" id="GO:0016042">
    <property type="term" value="P:lipid catabolic process"/>
    <property type="evidence" value="ECO:0007669"/>
    <property type="project" value="UniProtKB-KW"/>
</dbReference>
<dbReference type="Pfam" id="PF02803">
    <property type="entry name" value="Thiolase_C"/>
    <property type="match status" value="1"/>
</dbReference>
<dbReference type="SUPFAM" id="SSF53901">
    <property type="entry name" value="Thiolase-like"/>
    <property type="match status" value="2"/>
</dbReference>
<dbReference type="NCBIfam" id="TIGR01930">
    <property type="entry name" value="AcCoA-C-Actrans"/>
    <property type="match status" value="1"/>
</dbReference>
<keyword evidence="4" id="KW-0276">Fatty acid metabolism</keyword>
<evidence type="ECO:0000256" key="7">
    <source>
        <dbReference type="ARBA" id="ARBA00023315"/>
    </source>
</evidence>
<reference evidence="13" key="1">
    <citation type="journal article" date="2019" name="Int. J. Syst. Evol. Microbiol.">
        <title>The Global Catalogue of Microorganisms (GCM) 10K type strain sequencing project: providing services to taxonomists for standard genome sequencing and annotation.</title>
        <authorList>
            <consortium name="The Broad Institute Genomics Platform"/>
            <consortium name="The Broad Institute Genome Sequencing Center for Infectious Disease"/>
            <person name="Wu L."/>
            <person name="Ma J."/>
        </authorList>
    </citation>
    <scope>NUCLEOTIDE SEQUENCE [LARGE SCALE GENOMIC DNA]</scope>
    <source>
        <strain evidence="13">JCM 19134</strain>
    </source>
</reference>
<gene>
    <name evidence="12" type="ORF">GCM10025791_35800</name>
</gene>
<keyword evidence="13" id="KW-1185">Reference proteome</keyword>
<feature type="active site" description="Acyl-thioester intermediate" evidence="8">
    <location>
        <position position="92"/>
    </location>
</feature>
<feature type="domain" description="Thiolase C-terminal" evidence="11">
    <location>
        <begin position="286"/>
        <end position="408"/>
    </location>
</feature>
<dbReference type="Gene3D" id="3.40.47.10">
    <property type="match status" value="2"/>
</dbReference>
<evidence type="ECO:0000256" key="3">
    <source>
        <dbReference type="ARBA" id="ARBA00022679"/>
    </source>
</evidence>
<dbReference type="RefSeq" id="WP_345425653.1">
    <property type="nucleotide sequence ID" value="NZ_AP031496.1"/>
</dbReference>
<keyword evidence="7 9" id="KW-0012">Acyltransferase</keyword>
<dbReference type="PIRSF" id="PIRSF000429">
    <property type="entry name" value="Ac-CoA_Ac_transf"/>
    <property type="match status" value="1"/>
</dbReference>
<feature type="active site" description="Proton acceptor" evidence="8">
    <location>
        <position position="395"/>
    </location>
</feature>
<dbReference type="InterPro" id="IPR002155">
    <property type="entry name" value="Thiolase"/>
</dbReference>
<evidence type="ECO:0000313" key="13">
    <source>
        <dbReference type="Proteomes" id="UP001409585"/>
    </source>
</evidence>
<dbReference type="Proteomes" id="UP001409585">
    <property type="component" value="Unassembled WGS sequence"/>
</dbReference>
<dbReference type="InterPro" id="IPR020616">
    <property type="entry name" value="Thiolase_N"/>
</dbReference>
<dbReference type="InterPro" id="IPR020610">
    <property type="entry name" value="Thiolase_AS"/>
</dbReference>
<keyword evidence="5" id="KW-0442">Lipid degradation</keyword>
<dbReference type="CDD" id="cd00751">
    <property type="entry name" value="thiolase"/>
    <property type="match status" value="1"/>
</dbReference>
<dbReference type="PANTHER" id="PTHR43365:SF1">
    <property type="entry name" value="ACETYL-COA C-ACYLTRANSFERASE"/>
    <property type="match status" value="1"/>
</dbReference>
<comment type="caution">
    <text evidence="12">The sequence shown here is derived from an EMBL/GenBank/DDBJ whole genome shotgun (WGS) entry which is preliminary data.</text>
</comment>
<name>A0AAV3U6Y7_9ALTE</name>
<feature type="domain" description="Thiolase N-terminal" evidence="10">
    <location>
        <begin position="6"/>
        <end position="226"/>
    </location>
</feature>
<dbReference type="InterPro" id="IPR016039">
    <property type="entry name" value="Thiolase-like"/>
</dbReference>
<evidence type="ECO:0000259" key="11">
    <source>
        <dbReference type="Pfam" id="PF02803"/>
    </source>
</evidence>
<dbReference type="PANTHER" id="PTHR43365">
    <property type="entry name" value="BLR7806 PROTEIN"/>
    <property type="match status" value="1"/>
</dbReference>
<evidence type="ECO:0000256" key="9">
    <source>
        <dbReference type="RuleBase" id="RU003557"/>
    </source>
</evidence>
<proteinExistence type="inferred from homology"/>
<keyword evidence="3 9" id="KW-0808">Transferase</keyword>
<organism evidence="12 13">
    <name type="scientific">Halioxenophilus aromaticivorans</name>
    <dbReference type="NCBI Taxonomy" id="1306992"/>
    <lineage>
        <taxon>Bacteria</taxon>
        <taxon>Pseudomonadati</taxon>
        <taxon>Pseudomonadota</taxon>
        <taxon>Gammaproteobacteria</taxon>
        <taxon>Alteromonadales</taxon>
        <taxon>Alteromonadaceae</taxon>
        <taxon>Halioxenophilus</taxon>
    </lineage>
</organism>
<accession>A0AAV3U6Y7</accession>
<dbReference type="PROSITE" id="PS00737">
    <property type="entry name" value="THIOLASE_2"/>
    <property type="match status" value="1"/>
</dbReference>